<evidence type="ECO:0000256" key="6">
    <source>
        <dbReference type="SAM" id="Phobius"/>
    </source>
</evidence>
<organism evidence="7 8">
    <name type="scientific">Pedobacter cryophilus</name>
    <dbReference type="NCBI Taxonomy" id="2571271"/>
    <lineage>
        <taxon>Bacteria</taxon>
        <taxon>Pseudomonadati</taxon>
        <taxon>Bacteroidota</taxon>
        <taxon>Sphingobacteriia</taxon>
        <taxon>Sphingobacteriales</taxon>
        <taxon>Sphingobacteriaceae</taxon>
        <taxon>Pedobacter</taxon>
    </lineage>
</organism>
<keyword evidence="8" id="KW-1185">Reference proteome</keyword>
<dbReference type="OrthoDB" id="9780658at2"/>
<dbReference type="AlphaFoldDB" id="A0A4U1BVQ2"/>
<dbReference type="EMBL" id="SWBP01000004">
    <property type="protein sequence ID" value="TKB96885.1"/>
    <property type="molecule type" value="Genomic_DNA"/>
</dbReference>
<evidence type="ECO:0000256" key="2">
    <source>
        <dbReference type="ARBA" id="ARBA00022723"/>
    </source>
</evidence>
<dbReference type="PANTHER" id="PTHR43498:SF1">
    <property type="entry name" value="COB--COM HETERODISULFIDE REDUCTASE IRON-SULFUR SUBUNIT A"/>
    <property type="match status" value="1"/>
</dbReference>
<comment type="caution">
    <text evidence="7">The sequence shown here is derived from an EMBL/GenBank/DDBJ whole genome shotgun (WGS) entry which is preliminary data.</text>
</comment>
<evidence type="ECO:0000313" key="8">
    <source>
        <dbReference type="Proteomes" id="UP000308181"/>
    </source>
</evidence>
<evidence type="ECO:0000256" key="1">
    <source>
        <dbReference type="ARBA" id="ARBA00022485"/>
    </source>
</evidence>
<dbReference type="GO" id="GO:0046872">
    <property type="term" value="F:metal ion binding"/>
    <property type="evidence" value="ECO:0007669"/>
    <property type="project" value="UniProtKB-KW"/>
</dbReference>
<evidence type="ECO:0000256" key="4">
    <source>
        <dbReference type="ARBA" id="ARBA00023004"/>
    </source>
</evidence>
<name>A0A4U1BVQ2_9SPHI</name>
<gene>
    <name evidence="7" type="ORF">FA046_12475</name>
</gene>
<proteinExistence type="predicted"/>
<dbReference type="InterPro" id="IPR036188">
    <property type="entry name" value="FAD/NAD-bd_sf"/>
</dbReference>
<feature type="transmembrane region" description="Helical" evidence="6">
    <location>
        <begin position="21"/>
        <end position="42"/>
    </location>
</feature>
<keyword evidence="6" id="KW-0472">Membrane</keyword>
<dbReference type="GO" id="GO:0016491">
    <property type="term" value="F:oxidoreductase activity"/>
    <property type="evidence" value="ECO:0007669"/>
    <property type="project" value="UniProtKB-KW"/>
</dbReference>
<dbReference type="PANTHER" id="PTHR43498">
    <property type="entry name" value="FERREDOXIN:COB-COM HETERODISULFIDE REDUCTASE SUBUNIT A"/>
    <property type="match status" value="1"/>
</dbReference>
<dbReference type="Gene3D" id="3.50.50.60">
    <property type="entry name" value="FAD/NAD(P)-binding domain"/>
    <property type="match status" value="1"/>
</dbReference>
<dbReference type="InterPro" id="IPR039650">
    <property type="entry name" value="HdrA-like"/>
</dbReference>
<keyword evidence="3" id="KW-0560">Oxidoreductase</keyword>
<reference evidence="7 8" key="1">
    <citation type="submission" date="2019-04" db="EMBL/GenBank/DDBJ databases">
        <title>Pedobacter sp. AR-3-17 sp. nov., isolated from Arctic soil.</title>
        <authorList>
            <person name="Dahal R.H."/>
            <person name="Kim D.-U."/>
        </authorList>
    </citation>
    <scope>NUCLEOTIDE SEQUENCE [LARGE SCALE GENOMIC DNA]</scope>
    <source>
        <strain evidence="7 8">AR-3-17</strain>
    </source>
</reference>
<keyword evidence="1" id="KW-0004">4Fe-4S</keyword>
<protein>
    <submittedName>
        <fullName evidence="7">FAD-dependent oxidoreductase</fullName>
    </submittedName>
</protein>
<keyword evidence="4" id="KW-0408">Iron</keyword>
<keyword evidence="6" id="KW-0812">Transmembrane</keyword>
<evidence type="ECO:0000256" key="3">
    <source>
        <dbReference type="ARBA" id="ARBA00023002"/>
    </source>
</evidence>
<dbReference type="SUPFAM" id="SSF51905">
    <property type="entry name" value="FAD/NAD(P)-binding domain"/>
    <property type="match status" value="1"/>
</dbReference>
<keyword evidence="2" id="KW-0479">Metal-binding</keyword>
<accession>A0A4U1BVQ2</accession>
<dbReference type="Pfam" id="PF12831">
    <property type="entry name" value="FAD_oxidored"/>
    <property type="match status" value="1"/>
</dbReference>
<keyword evidence="5" id="KW-0411">Iron-sulfur</keyword>
<sequence>MLKEDFSLDRALKNEKIITDFLVVGGGMSGICAAIAAARMGLKVILIQDRPVLGGNASSEVRLWILGATSHMGNNNRWAREGGIIDELLVENLYRNKEGNPLIFDTILLEKVYQEENITLLLNTAAFEVSKNDQNNISSVKAFCSQNSTMYTISSPLFCDASGDGVLGFLAGASFRMGAETKDEFGEGFAPDVKDYGELLGHSIYFYTKDTGLPVKYVAPAFAKKEVGSLPRIKNYKLKEYGCRLWWVEYGGRLDTIHESENIKLELWKVIYGLWDHVKNSGDFPEAENLTLEWVGTIPGKRESRRFEGDYMMVQQDIVEQRQHEDAIAFGGWAMDLHPADGVYSDKSGCTQWHAKGVYQIPYRCFYSKDIDNLFLAGRIISVSHVAFSSTRVMATCAMGGQAVGVAASLAKKSGLKPRDLSTGENLKKLQLELNKMGQSIPFIPLIDEKNLLQSAHIKASSEQRIQQLPDNGNWLTLDFSAAQMLPFKRKENYNISFKVKAEVATSLQFEFRTSSKTQNYTPDVILEKQAIALKAGEQIIHISLKKSLNEDQYAFLTFLKNDDVSIKCSETKISGVIAVLNKTNKAVSNYGRQDPPANIGVDSFEFWTPYRRPQGQNFAFQISPAITCFEVENLNNGYLRPYNSPNAWVANTNDKNPTVQINWDNEVTINEIVLMFDTDQDHALESSLYGHPEDVLPFCIRDFELKSDQSTVVYSVKGNFQTINKIKLTAPLRTKELILEMKNPSENVPAAIFQILIY</sequence>
<keyword evidence="6" id="KW-1133">Transmembrane helix</keyword>
<evidence type="ECO:0000256" key="5">
    <source>
        <dbReference type="ARBA" id="ARBA00023014"/>
    </source>
</evidence>
<evidence type="ECO:0000313" key="7">
    <source>
        <dbReference type="EMBL" id="TKB96885.1"/>
    </source>
</evidence>
<dbReference type="GO" id="GO:0051539">
    <property type="term" value="F:4 iron, 4 sulfur cluster binding"/>
    <property type="evidence" value="ECO:0007669"/>
    <property type="project" value="UniProtKB-KW"/>
</dbReference>
<dbReference type="Proteomes" id="UP000308181">
    <property type="component" value="Unassembled WGS sequence"/>
</dbReference>
<dbReference type="RefSeq" id="WP_136826849.1">
    <property type="nucleotide sequence ID" value="NZ_SWBP01000004.1"/>
</dbReference>